<dbReference type="AlphaFoldDB" id="A0A5B2TP27"/>
<comment type="caution">
    <text evidence="2">The sequence shown here is derived from an EMBL/GenBank/DDBJ whole genome shotgun (WGS) entry which is preliminary data.</text>
</comment>
<gene>
    <name evidence="2" type="ORF">FW780_21510</name>
</gene>
<dbReference type="OrthoDB" id="1252924at2"/>
<name>A0A5B2TP27_9FLAO</name>
<reference evidence="2 3" key="1">
    <citation type="journal article" date="2015" name="Int. J. Syst. Evol. Microbiol.">
        <title>Chryseobacterium sediminis sp. nov., isolated from a river sediment.</title>
        <authorList>
            <person name="Kampfer P."/>
            <person name="Busse H.J."/>
            <person name="McInroy J.A."/>
            <person name="Glaeser S.P."/>
        </authorList>
    </citation>
    <scope>NUCLEOTIDE SEQUENCE [LARGE SCALE GENOMIC DNA]</scope>
    <source>
        <strain evidence="2 3">IMT-174</strain>
    </source>
</reference>
<organism evidence="2 3">
    <name type="scientific">Chryseobacterium sediminis</name>
    <dbReference type="NCBI Taxonomy" id="1679494"/>
    <lineage>
        <taxon>Bacteria</taxon>
        <taxon>Pseudomonadati</taxon>
        <taxon>Bacteroidota</taxon>
        <taxon>Flavobacteriia</taxon>
        <taxon>Flavobacteriales</taxon>
        <taxon>Weeksellaceae</taxon>
        <taxon>Chryseobacterium group</taxon>
        <taxon>Chryseobacterium</taxon>
    </lineage>
</organism>
<dbReference type="RefSeq" id="WP_149835636.1">
    <property type="nucleotide sequence ID" value="NZ_VUNZ01000006.1"/>
</dbReference>
<sequence>MKKNIILTALLSSVLAFSQVGIDTTNPQAKFHVDGAKDNPVTGVPTTTQQLNDFTVTSDGLVGIGTTVPNAPLTFPRTTGKKISLFNSPLSPSNDHEYNGFGMELGHLINQISGTTGDFTWRAGTSPTTSNILMVLNGNGNLGLGTGTVAAANLLTVNGGKFQYTDGTQGVNNLLVSDANGVASWKAIALNFNFASLGAGASIPANNGTNFTYTTSFVDLPVGKWIVTPTMLLTKGGSTGATETWWVRTTFSDNPANVTLATCASGDIVTTNKYISGLLPSSSSYSMLNGFVIINNTSGATKRYYYMAGYVDTNGTGSLQGFGGFSWGENNISFQRIN</sequence>
<evidence type="ECO:0000313" key="3">
    <source>
        <dbReference type="Proteomes" id="UP000323082"/>
    </source>
</evidence>
<evidence type="ECO:0000256" key="1">
    <source>
        <dbReference type="SAM" id="SignalP"/>
    </source>
</evidence>
<proteinExistence type="predicted"/>
<accession>A0A5B2TP27</accession>
<feature type="chain" id="PRO_5022807701" evidence="1">
    <location>
        <begin position="19"/>
        <end position="338"/>
    </location>
</feature>
<protein>
    <submittedName>
        <fullName evidence="2">Uncharacterized protein</fullName>
    </submittedName>
</protein>
<evidence type="ECO:0000313" key="2">
    <source>
        <dbReference type="EMBL" id="KAA2215695.1"/>
    </source>
</evidence>
<dbReference type="EMBL" id="VUNZ01000006">
    <property type="protein sequence ID" value="KAA2215695.1"/>
    <property type="molecule type" value="Genomic_DNA"/>
</dbReference>
<feature type="signal peptide" evidence="1">
    <location>
        <begin position="1"/>
        <end position="18"/>
    </location>
</feature>
<dbReference type="Proteomes" id="UP000323082">
    <property type="component" value="Unassembled WGS sequence"/>
</dbReference>
<keyword evidence="1" id="KW-0732">Signal</keyword>